<name>A0A8J3J2P5_9ACTN</name>
<organism evidence="1 2">
    <name type="scientific">Actinocatenispora rupis</name>
    <dbReference type="NCBI Taxonomy" id="519421"/>
    <lineage>
        <taxon>Bacteria</taxon>
        <taxon>Bacillati</taxon>
        <taxon>Actinomycetota</taxon>
        <taxon>Actinomycetes</taxon>
        <taxon>Micromonosporales</taxon>
        <taxon>Micromonosporaceae</taxon>
        <taxon>Actinocatenispora</taxon>
    </lineage>
</organism>
<evidence type="ECO:0008006" key="3">
    <source>
        <dbReference type="Google" id="ProtNLM"/>
    </source>
</evidence>
<protein>
    <recommendedName>
        <fullName evidence="3">Cupin domain-containing protein</fullName>
    </recommendedName>
</protein>
<dbReference type="PANTHER" id="PTHR38599">
    <property type="entry name" value="CUPIN DOMAIN PROTEIN (AFU_ORTHOLOGUE AFUA_3G13620)"/>
    <property type="match status" value="1"/>
</dbReference>
<gene>
    <name evidence="1" type="ORF">Aru02nite_43740</name>
</gene>
<dbReference type="AlphaFoldDB" id="A0A8J3J2P5"/>
<dbReference type="SUPFAM" id="SSF51182">
    <property type="entry name" value="RmlC-like cupins"/>
    <property type="match status" value="1"/>
</dbReference>
<dbReference type="PANTHER" id="PTHR38599:SF1">
    <property type="entry name" value="CUPIN DOMAIN PROTEIN (AFU_ORTHOLOGUE AFUA_3G13620)"/>
    <property type="match status" value="1"/>
</dbReference>
<dbReference type="RefSeq" id="WP_203660567.1">
    <property type="nucleotide sequence ID" value="NZ_BAAAZM010000011.1"/>
</dbReference>
<comment type="caution">
    <text evidence="1">The sequence shown here is derived from an EMBL/GenBank/DDBJ whole genome shotgun (WGS) entry which is preliminary data.</text>
</comment>
<evidence type="ECO:0000313" key="2">
    <source>
        <dbReference type="Proteomes" id="UP000612808"/>
    </source>
</evidence>
<reference evidence="1" key="1">
    <citation type="submission" date="2021-01" db="EMBL/GenBank/DDBJ databases">
        <title>Whole genome shotgun sequence of Actinocatenispora rupis NBRC 107355.</title>
        <authorList>
            <person name="Komaki H."/>
            <person name="Tamura T."/>
        </authorList>
    </citation>
    <scope>NUCLEOTIDE SEQUENCE</scope>
    <source>
        <strain evidence="1">NBRC 107355</strain>
    </source>
</reference>
<accession>A0A8J3J2P5</accession>
<keyword evidence="2" id="KW-1185">Reference proteome</keyword>
<proteinExistence type="predicted"/>
<dbReference type="InterPro" id="IPR011051">
    <property type="entry name" value="RmlC_Cupin_sf"/>
</dbReference>
<dbReference type="InterPro" id="IPR014710">
    <property type="entry name" value="RmlC-like_jellyroll"/>
</dbReference>
<dbReference type="EMBL" id="BOMB01000024">
    <property type="protein sequence ID" value="GID13485.1"/>
    <property type="molecule type" value="Genomic_DNA"/>
</dbReference>
<dbReference type="Proteomes" id="UP000612808">
    <property type="component" value="Unassembled WGS sequence"/>
</dbReference>
<evidence type="ECO:0000313" key="1">
    <source>
        <dbReference type="EMBL" id="GID13485.1"/>
    </source>
</evidence>
<sequence>MTEPEEPPMSRTVLMDVPLAVPAGTERVQARRISMRPGVASGAHVHNCPVVGSIVAGSVVYQVAGEPARMLGPGDVFVEPAGVPVARFDAQDDGAVFLAYFLLRDGEEPAITGVDG</sequence>
<dbReference type="Gene3D" id="2.60.120.10">
    <property type="entry name" value="Jelly Rolls"/>
    <property type="match status" value="1"/>
</dbReference>